<proteinExistence type="predicted"/>
<evidence type="ECO:0000313" key="2">
    <source>
        <dbReference type="Proteomes" id="UP000784294"/>
    </source>
</evidence>
<gene>
    <name evidence="1" type="ORF">PXEA_LOCUS32849</name>
</gene>
<accession>A0A3S5B3J9</accession>
<evidence type="ECO:0000313" key="1">
    <source>
        <dbReference type="EMBL" id="VEL39409.1"/>
    </source>
</evidence>
<name>A0A3S5B3J9_9PLAT</name>
<reference evidence="1" key="1">
    <citation type="submission" date="2018-11" db="EMBL/GenBank/DDBJ databases">
        <authorList>
            <consortium name="Pathogen Informatics"/>
        </authorList>
    </citation>
    <scope>NUCLEOTIDE SEQUENCE</scope>
</reference>
<comment type="caution">
    <text evidence="1">The sequence shown here is derived from an EMBL/GenBank/DDBJ whole genome shotgun (WGS) entry which is preliminary data.</text>
</comment>
<dbReference type="AlphaFoldDB" id="A0A3S5B3J9"/>
<keyword evidence="2" id="KW-1185">Reference proteome</keyword>
<sequence length="72" mass="8402">MAYLGRVEEAERLLLSIDRSDLAMQLRHRFGDWFRLAQLARDSAAGALVMRDKELAELHKAIGFHFADRMQW</sequence>
<dbReference type="EMBL" id="CAAALY010261195">
    <property type="protein sequence ID" value="VEL39409.1"/>
    <property type="molecule type" value="Genomic_DNA"/>
</dbReference>
<organism evidence="1 2">
    <name type="scientific">Protopolystoma xenopodis</name>
    <dbReference type="NCBI Taxonomy" id="117903"/>
    <lineage>
        <taxon>Eukaryota</taxon>
        <taxon>Metazoa</taxon>
        <taxon>Spiralia</taxon>
        <taxon>Lophotrochozoa</taxon>
        <taxon>Platyhelminthes</taxon>
        <taxon>Monogenea</taxon>
        <taxon>Polyopisthocotylea</taxon>
        <taxon>Polystomatidea</taxon>
        <taxon>Polystomatidae</taxon>
        <taxon>Protopolystoma</taxon>
    </lineage>
</organism>
<dbReference type="OrthoDB" id="10260567at2759"/>
<protein>
    <submittedName>
        <fullName evidence="1">Uncharacterized protein</fullName>
    </submittedName>
</protein>
<dbReference type="Proteomes" id="UP000784294">
    <property type="component" value="Unassembled WGS sequence"/>
</dbReference>